<evidence type="ECO:0000259" key="1">
    <source>
        <dbReference type="Pfam" id="PF26096"/>
    </source>
</evidence>
<sequence>MKHRTIGSNQSVLTFKNGVSILFSYETPCAAYVPNEGYKRTSDFVSRTTQRHITTWIGNNPSEAVPQSVIVSYIGSAAGRHEDDGNEDAA</sequence>
<reference evidence="2 3" key="1">
    <citation type="submission" date="2013-10" db="EMBL/GenBank/DDBJ databases">
        <title>Novel phages display a temperature dependent lifestyle choice that underpins the population dynamics of a tropical bacterial pathogen.</title>
        <authorList>
            <person name="Shan J."/>
            <person name="Korbrisate S."/>
            <person name="Adler-Lazer N."/>
            <person name="Clokie M."/>
            <person name="Galyov E."/>
        </authorList>
    </citation>
    <scope>NUCLEOTIDE SEQUENCE [LARGE SCALE GENOMIC DNA]</scope>
</reference>
<dbReference type="EMBL" id="HG793132">
    <property type="protein sequence ID" value="CDK30078.1"/>
    <property type="molecule type" value="Genomic_DNA"/>
</dbReference>
<evidence type="ECO:0000313" key="3">
    <source>
        <dbReference type="Proteomes" id="UP000030712"/>
    </source>
</evidence>
<name>A0A0A1I5L7_9CAUD</name>
<dbReference type="Pfam" id="PF26096">
    <property type="entry name" value="DUF8033"/>
    <property type="match status" value="1"/>
</dbReference>
<organism evidence="2 3">
    <name type="scientific">Burkholderia phage Bp-AMP1</name>
    <dbReference type="NCBI Taxonomy" id="1432428"/>
    <lineage>
        <taxon>Viruses</taxon>
        <taxon>Duplodnaviria</taxon>
        <taxon>Heunggongvirae</taxon>
        <taxon>Uroviricota</taxon>
        <taxon>Caudoviricetes</taxon>
        <taxon>Autographivirales</taxon>
        <taxon>Autonotataviridae</taxon>
        <taxon>Ampunavirus</taxon>
        <taxon>Ampunavirus BpAMP1</taxon>
    </lineage>
</organism>
<dbReference type="InterPro" id="IPR058346">
    <property type="entry name" value="DUF8033"/>
</dbReference>
<dbReference type="KEGG" id="vg:54974265"/>
<dbReference type="GeneID" id="54974265"/>
<dbReference type="Proteomes" id="UP000030712">
    <property type="component" value="Segment"/>
</dbReference>
<proteinExistence type="predicted"/>
<keyword evidence="3" id="KW-1185">Reference proteome</keyword>
<feature type="domain" description="DUF8033" evidence="1">
    <location>
        <begin position="1"/>
        <end position="70"/>
    </location>
</feature>
<evidence type="ECO:0000313" key="2">
    <source>
        <dbReference type="EMBL" id="CDK30078.1"/>
    </source>
</evidence>
<dbReference type="RefSeq" id="YP_009784268.1">
    <property type="nucleotide sequence ID" value="NC_047743.1"/>
</dbReference>
<protein>
    <submittedName>
        <fullName evidence="2">Unnamed protein product</fullName>
    </submittedName>
</protein>
<accession>A0A0A1I5L7</accession>